<proteinExistence type="predicted"/>
<dbReference type="AlphaFoldDB" id="A0A9X1Y9W4"/>
<evidence type="ECO:0000313" key="3">
    <source>
        <dbReference type="Proteomes" id="UP001139516"/>
    </source>
</evidence>
<organism evidence="2 3">
    <name type="scientific">Roseomonas acroporae</name>
    <dbReference type="NCBI Taxonomy" id="2937791"/>
    <lineage>
        <taxon>Bacteria</taxon>
        <taxon>Pseudomonadati</taxon>
        <taxon>Pseudomonadota</taxon>
        <taxon>Alphaproteobacteria</taxon>
        <taxon>Acetobacterales</taxon>
        <taxon>Roseomonadaceae</taxon>
        <taxon>Roseomonas</taxon>
    </lineage>
</organism>
<dbReference type="Proteomes" id="UP001139516">
    <property type="component" value="Unassembled WGS sequence"/>
</dbReference>
<feature type="compositionally biased region" description="Pro residues" evidence="1">
    <location>
        <begin position="452"/>
        <end position="487"/>
    </location>
</feature>
<keyword evidence="3" id="KW-1185">Reference proteome</keyword>
<name>A0A9X1Y9W4_9PROT</name>
<feature type="region of interest" description="Disordered" evidence="1">
    <location>
        <begin position="43"/>
        <end position="81"/>
    </location>
</feature>
<feature type="compositionally biased region" description="Low complexity" evidence="1">
    <location>
        <begin position="488"/>
        <end position="515"/>
    </location>
</feature>
<reference evidence="2" key="1">
    <citation type="submission" date="2022-04" db="EMBL/GenBank/DDBJ databases">
        <title>Roseomonas acroporae sp. nov., isolated from coral Acropora digitifera.</title>
        <authorList>
            <person name="Sun H."/>
        </authorList>
    </citation>
    <scope>NUCLEOTIDE SEQUENCE</scope>
    <source>
        <strain evidence="2">NAR14</strain>
    </source>
</reference>
<sequence length="515" mass="51887">MRQVLRQPEGRTALRVRLGEAPPQHRRMAQALLLGAALRGLPPTAPPPRSIPTAGAAAGAAAGASVQPDHAAGEDDDSGGRLFDLPAGEALLLGLPAPVAERLCGLLDRLLGAAAREMVTLWTLPGAAAPLRACAEAASRPGAPPAGRPASPARIAPPRESEAWSRIGALDTELERVPLPPLCRRHAVLRLAGGPPGLAAQRLVPQPDRLAERLAVLRHDPALLRHAGERLARLLPSALALPAGRLALLGAADGVTPLLDLPAAEARRLAAEGPDAAAPGTAALGTAALAGLPPAIGVELSEAADPDALATLRDALARRGWALAVHGLSAAALRLIAPESIAADWLRLAWSAALADRPAALALRRLDPARLILEGCDDPVALEWGREHGIGLFEGRQPERLAAAARRAACPRASGCTVAQCAGRAAAASPAGRAGCGEPGLLAAFLPSPLPSPAPPAGPPPPVPLPSVPPPAVPPLAAQPPAAPSPTTPFLADGTAGPAADMADAAPAPDEAAAP</sequence>
<protein>
    <recommendedName>
        <fullName evidence="4">EAL domain-containing protein</fullName>
    </recommendedName>
</protein>
<accession>A0A9X1Y9W4</accession>
<evidence type="ECO:0000313" key="2">
    <source>
        <dbReference type="EMBL" id="MCK8786814.1"/>
    </source>
</evidence>
<dbReference type="RefSeq" id="WP_248668925.1">
    <property type="nucleotide sequence ID" value="NZ_JALPRX010000097.1"/>
</dbReference>
<feature type="compositionally biased region" description="Low complexity" evidence="1">
    <location>
        <begin position="51"/>
        <end position="64"/>
    </location>
</feature>
<comment type="caution">
    <text evidence="2">The sequence shown here is derived from an EMBL/GenBank/DDBJ whole genome shotgun (WGS) entry which is preliminary data.</text>
</comment>
<evidence type="ECO:0008006" key="4">
    <source>
        <dbReference type="Google" id="ProtNLM"/>
    </source>
</evidence>
<dbReference type="EMBL" id="JALPRX010000097">
    <property type="protein sequence ID" value="MCK8786814.1"/>
    <property type="molecule type" value="Genomic_DNA"/>
</dbReference>
<feature type="region of interest" description="Disordered" evidence="1">
    <location>
        <begin position="452"/>
        <end position="515"/>
    </location>
</feature>
<evidence type="ECO:0000256" key="1">
    <source>
        <dbReference type="SAM" id="MobiDB-lite"/>
    </source>
</evidence>
<feature type="region of interest" description="Disordered" evidence="1">
    <location>
        <begin position="138"/>
        <end position="159"/>
    </location>
</feature>
<gene>
    <name evidence="2" type="ORF">M0638_20795</name>
</gene>